<evidence type="ECO:0000313" key="2">
    <source>
        <dbReference type="EMBL" id="MDN5200168.1"/>
    </source>
</evidence>
<evidence type="ECO:0000256" key="1">
    <source>
        <dbReference type="SAM" id="Coils"/>
    </source>
</evidence>
<proteinExistence type="predicted"/>
<feature type="coiled-coil region" evidence="1">
    <location>
        <begin position="51"/>
        <end position="78"/>
    </location>
</feature>
<keyword evidence="3" id="KW-1185">Reference proteome</keyword>
<comment type="caution">
    <text evidence="2">The sequence shown here is derived from an EMBL/GenBank/DDBJ whole genome shotgun (WGS) entry which is preliminary data.</text>
</comment>
<dbReference type="EMBL" id="JAUJEA010000001">
    <property type="protein sequence ID" value="MDN5200168.1"/>
    <property type="molecule type" value="Genomic_DNA"/>
</dbReference>
<gene>
    <name evidence="2" type="ORF">QQ008_02320</name>
</gene>
<dbReference type="Proteomes" id="UP001172082">
    <property type="component" value="Unassembled WGS sequence"/>
</dbReference>
<protein>
    <submittedName>
        <fullName evidence="2">Uncharacterized protein</fullName>
    </submittedName>
</protein>
<sequence length="127" mass="14598">MIQVVKEFLDFTIDHENKSTIKDEARVFTTALLDYAKQKLAKPGIDNQKTLAEIEEIYARRQRELAEARKTNAEAEKIEFETSIRKLKVALGSAKVLLIGKQGGEEILFLKQIDNFLDVLKEFELEK</sequence>
<reference evidence="2" key="1">
    <citation type="submission" date="2023-06" db="EMBL/GenBank/DDBJ databases">
        <title>Genomic of Parafulvivirga corallium.</title>
        <authorList>
            <person name="Wang G."/>
        </authorList>
    </citation>
    <scope>NUCLEOTIDE SEQUENCE</scope>
    <source>
        <strain evidence="2">BMA10</strain>
    </source>
</reference>
<keyword evidence="1" id="KW-0175">Coiled coil</keyword>
<evidence type="ECO:0000313" key="3">
    <source>
        <dbReference type="Proteomes" id="UP001172082"/>
    </source>
</evidence>
<dbReference type="RefSeq" id="WP_346750194.1">
    <property type="nucleotide sequence ID" value="NZ_JAUJEA010000001.1"/>
</dbReference>
<organism evidence="2 3">
    <name type="scientific">Splendidivirga corallicola</name>
    <dbReference type="NCBI Taxonomy" id="3051826"/>
    <lineage>
        <taxon>Bacteria</taxon>
        <taxon>Pseudomonadati</taxon>
        <taxon>Bacteroidota</taxon>
        <taxon>Cytophagia</taxon>
        <taxon>Cytophagales</taxon>
        <taxon>Splendidivirgaceae</taxon>
        <taxon>Splendidivirga</taxon>
    </lineage>
</organism>
<accession>A0ABT8KIS8</accession>
<name>A0ABT8KIS8_9BACT</name>